<feature type="transmembrane region" description="Helical" evidence="2">
    <location>
        <begin position="101"/>
        <end position="118"/>
    </location>
</feature>
<evidence type="ECO:0000313" key="5">
    <source>
        <dbReference type="Proteomes" id="UP000663828"/>
    </source>
</evidence>
<feature type="transmembrane region" description="Helical" evidence="2">
    <location>
        <begin position="212"/>
        <end position="230"/>
    </location>
</feature>
<dbReference type="Proteomes" id="UP000663828">
    <property type="component" value="Unassembled WGS sequence"/>
</dbReference>
<keyword evidence="2" id="KW-0472">Membrane</keyword>
<proteinExistence type="predicted"/>
<organism evidence="3 6">
    <name type="scientific">Adineta ricciae</name>
    <name type="common">Rotifer</name>
    <dbReference type="NCBI Taxonomy" id="249248"/>
    <lineage>
        <taxon>Eukaryota</taxon>
        <taxon>Metazoa</taxon>
        <taxon>Spiralia</taxon>
        <taxon>Gnathifera</taxon>
        <taxon>Rotifera</taxon>
        <taxon>Eurotatoria</taxon>
        <taxon>Bdelloidea</taxon>
        <taxon>Adinetida</taxon>
        <taxon>Adinetidae</taxon>
        <taxon>Adineta</taxon>
    </lineage>
</organism>
<dbReference type="EMBL" id="CAJNOJ010001017">
    <property type="protein sequence ID" value="CAF1538811.1"/>
    <property type="molecule type" value="Genomic_DNA"/>
</dbReference>
<evidence type="ECO:0000256" key="1">
    <source>
        <dbReference type="SAM" id="MobiDB-lite"/>
    </source>
</evidence>
<name>A0A815WBM0_ADIRI</name>
<dbReference type="AlphaFoldDB" id="A0A815WBM0"/>
<evidence type="ECO:0000313" key="6">
    <source>
        <dbReference type="Proteomes" id="UP000663852"/>
    </source>
</evidence>
<gene>
    <name evidence="3" type="ORF">EDS130_LOCUS45158</name>
    <name evidence="4" type="ORF">XAT740_LOCUS59933</name>
</gene>
<accession>A0A815WBM0</accession>
<reference evidence="3" key="1">
    <citation type="submission" date="2021-02" db="EMBL/GenBank/DDBJ databases">
        <authorList>
            <person name="Nowell W R."/>
        </authorList>
    </citation>
    <scope>NUCLEOTIDE SEQUENCE</scope>
</reference>
<feature type="transmembrane region" description="Helical" evidence="2">
    <location>
        <begin position="22"/>
        <end position="42"/>
    </location>
</feature>
<feature type="transmembrane region" description="Helical" evidence="2">
    <location>
        <begin position="236"/>
        <end position="255"/>
    </location>
</feature>
<evidence type="ECO:0000256" key="2">
    <source>
        <dbReference type="SAM" id="Phobius"/>
    </source>
</evidence>
<feature type="transmembrane region" description="Helical" evidence="2">
    <location>
        <begin position="173"/>
        <end position="191"/>
    </location>
</feature>
<evidence type="ECO:0000313" key="3">
    <source>
        <dbReference type="EMBL" id="CAF1538811.1"/>
    </source>
</evidence>
<sequence>MGTIFSDGVHVSENFITNLRTGLNGLTIFCCVVVVILHIYSYKNPIDSFKKIFNKIFVPTAVREVLVCQMGKIENQAQLSSTLTQLYQVNDQLTHIKPARYFYLLIFPMQLYIMFLIFESKIITEQETPIGTINSTVSLTDQRKYYRCFNNTAMCTSYIFKTENVIDTVTNLIAWWQGLCAVINKMISLSHNNVMKKYYSNKSIPSQNRIHFYRFMAWFALFLFIVYIATDIGTDIGSTWFPLVLSLILLCVAGLSAGAEHHQNKAENNDFEMKNTAAYLKQLNEAQPVLIVKEKLQETSDHSKSTGIHQRQSSKVAPVISESLKT</sequence>
<comment type="caution">
    <text evidence="3">The sequence shown here is derived from an EMBL/GenBank/DDBJ whole genome shotgun (WGS) entry which is preliminary data.</text>
</comment>
<keyword evidence="5" id="KW-1185">Reference proteome</keyword>
<feature type="compositionally biased region" description="Polar residues" evidence="1">
    <location>
        <begin position="305"/>
        <end position="315"/>
    </location>
</feature>
<keyword evidence="2" id="KW-0812">Transmembrane</keyword>
<dbReference type="Proteomes" id="UP000663852">
    <property type="component" value="Unassembled WGS sequence"/>
</dbReference>
<protein>
    <submittedName>
        <fullName evidence="3">Uncharacterized protein</fullName>
    </submittedName>
</protein>
<evidence type="ECO:0000313" key="4">
    <source>
        <dbReference type="EMBL" id="CAF1677709.1"/>
    </source>
</evidence>
<keyword evidence="2" id="KW-1133">Transmembrane helix</keyword>
<feature type="region of interest" description="Disordered" evidence="1">
    <location>
        <begin position="298"/>
        <end position="326"/>
    </location>
</feature>
<dbReference type="EMBL" id="CAJNOR010014316">
    <property type="protein sequence ID" value="CAF1677709.1"/>
    <property type="molecule type" value="Genomic_DNA"/>
</dbReference>